<evidence type="ECO:0000313" key="9">
    <source>
        <dbReference type="Proteomes" id="UP001519273"/>
    </source>
</evidence>
<sequence length="504" mass="54619">MQQMSAGIEGRWNREMFKGRTVLFLLMITMLGSILLTMTLTGQFSFASGAQGQGILASSDSSGLNQDEMNKINTAVQLIQSHYFKDVDRQKLVDGAINGMMESLDDPFSSYMGKETAQQFSESIEGSFTGIGAEVSMESGNVVVVSPIKGSPAEKAGIKAKDVILSVNGVSLQGLDLNAAVAKIRGPKGTTAKVKIKRSGNPEPLEFSIVRDDIDMETVNAHMEKNGIGVIEITQFSVNTADRFKEELAKLEKQNMKGLVIDVRNNPGGVLSVVIDIAEQFVPKGKNIVQVEDKSSKREKSVSSGTGKPYPITVLTNQGSASASEILAGALKESAGAKLIGEKTYGKGTVQSSYDKQFNDGSLLKITIAKWLTPNGEWIHKKGIEPDIKVHQPDYFSVSPINKDKTPLKYDMTSDDVKSAQIMLDGLGFKPGRKDGYFDKGTVNAVKQFQKKQGLPVNGTVDKKTAEALETALIKHIRDPQYDTQMKQAIKILTQEIAASASKK</sequence>
<dbReference type="SMART" id="SM00228">
    <property type="entry name" value="PDZ"/>
    <property type="match status" value="1"/>
</dbReference>
<comment type="caution">
    <text evidence="8">The sequence shown here is derived from an EMBL/GenBank/DDBJ whole genome shotgun (WGS) entry which is preliminary data.</text>
</comment>
<gene>
    <name evidence="8" type="ORF">J2Z20_001505</name>
</gene>
<evidence type="ECO:0000256" key="1">
    <source>
        <dbReference type="ARBA" id="ARBA00009179"/>
    </source>
</evidence>
<keyword evidence="6" id="KW-0812">Transmembrane</keyword>
<protein>
    <submittedName>
        <fullName evidence="8">Carboxyl-terminal processing protease</fullName>
        <ecNumber evidence="8">3.4.21.102</ecNumber>
    </submittedName>
</protein>
<dbReference type="Gene3D" id="3.90.226.10">
    <property type="entry name" value="2-enoyl-CoA Hydratase, Chain A, domain 1"/>
    <property type="match status" value="1"/>
</dbReference>
<keyword evidence="2 5" id="KW-0645">Protease</keyword>
<dbReference type="InterPro" id="IPR036365">
    <property type="entry name" value="PGBD-like_sf"/>
</dbReference>
<evidence type="ECO:0000256" key="4">
    <source>
        <dbReference type="ARBA" id="ARBA00022825"/>
    </source>
</evidence>
<dbReference type="EC" id="3.4.21.102" evidence="8"/>
<dbReference type="InterPro" id="IPR002477">
    <property type="entry name" value="Peptidoglycan-bd-like"/>
</dbReference>
<dbReference type="InterPro" id="IPR005151">
    <property type="entry name" value="Tail-specific_protease"/>
</dbReference>
<evidence type="ECO:0000256" key="5">
    <source>
        <dbReference type="RuleBase" id="RU004404"/>
    </source>
</evidence>
<name>A0ABS4H267_9BACL</name>
<organism evidence="8 9">
    <name type="scientific">Paenibacillus sediminis</name>
    <dbReference type="NCBI Taxonomy" id="664909"/>
    <lineage>
        <taxon>Bacteria</taxon>
        <taxon>Bacillati</taxon>
        <taxon>Bacillota</taxon>
        <taxon>Bacilli</taxon>
        <taxon>Bacillales</taxon>
        <taxon>Paenibacillaceae</taxon>
        <taxon>Paenibacillus</taxon>
    </lineage>
</organism>
<dbReference type="Pfam" id="PF22694">
    <property type="entry name" value="CtpB_N-like"/>
    <property type="match status" value="1"/>
</dbReference>
<dbReference type="InterPro" id="IPR004447">
    <property type="entry name" value="Peptidase_S41A"/>
</dbReference>
<keyword evidence="6" id="KW-0472">Membrane</keyword>
<dbReference type="InterPro" id="IPR036366">
    <property type="entry name" value="PGBDSf"/>
</dbReference>
<dbReference type="Pfam" id="PF03572">
    <property type="entry name" value="Peptidase_S41"/>
    <property type="match status" value="1"/>
</dbReference>
<keyword evidence="6" id="KW-1133">Transmembrane helix</keyword>
<dbReference type="SUPFAM" id="SSF47090">
    <property type="entry name" value="PGBD-like"/>
    <property type="match status" value="1"/>
</dbReference>
<dbReference type="PANTHER" id="PTHR32060">
    <property type="entry name" value="TAIL-SPECIFIC PROTEASE"/>
    <property type="match status" value="1"/>
</dbReference>
<evidence type="ECO:0000256" key="6">
    <source>
        <dbReference type="SAM" id="Phobius"/>
    </source>
</evidence>
<proteinExistence type="inferred from homology"/>
<dbReference type="Gene3D" id="3.30.750.44">
    <property type="match status" value="1"/>
</dbReference>
<dbReference type="PANTHER" id="PTHR32060:SF29">
    <property type="entry name" value="CARBOXY-TERMINAL PROCESSING PROTEASE CTPB"/>
    <property type="match status" value="1"/>
</dbReference>
<evidence type="ECO:0000259" key="7">
    <source>
        <dbReference type="PROSITE" id="PS50106"/>
    </source>
</evidence>
<feature type="transmembrane region" description="Helical" evidence="6">
    <location>
        <begin position="21"/>
        <end position="40"/>
    </location>
</feature>
<dbReference type="PROSITE" id="PS50106">
    <property type="entry name" value="PDZ"/>
    <property type="match status" value="1"/>
</dbReference>
<dbReference type="GO" id="GO:0006508">
    <property type="term" value="P:proteolysis"/>
    <property type="evidence" value="ECO:0007669"/>
    <property type="project" value="UniProtKB-KW"/>
</dbReference>
<dbReference type="Pfam" id="PF01471">
    <property type="entry name" value="PG_binding_1"/>
    <property type="match status" value="1"/>
</dbReference>
<dbReference type="InterPro" id="IPR001478">
    <property type="entry name" value="PDZ"/>
</dbReference>
<dbReference type="CDD" id="cd06782">
    <property type="entry name" value="cpPDZ_CPP-like"/>
    <property type="match status" value="1"/>
</dbReference>
<dbReference type="InterPro" id="IPR055210">
    <property type="entry name" value="CtpA/B_N"/>
</dbReference>
<keyword evidence="3 5" id="KW-0378">Hydrolase</keyword>
<dbReference type="SUPFAM" id="SSF50156">
    <property type="entry name" value="PDZ domain-like"/>
    <property type="match status" value="1"/>
</dbReference>
<keyword evidence="4 5" id="KW-0720">Serine protease</keyword>
<dbReference type="NCBIfam" id="TIGR00225">
    <property type="entry name" value="prc"/>
    <property type="match status" value="1"/>
</dbReference>
<dbReference type="CDD" id="cd07560">
    <property type="entry name" value="Peptidase_S41_CPP"/>
    <property type="match status" value="1"/>
</dbReference>
<dbReference type="Pfam" id="PF17820">
    <property type="entry name" value="PDZ_6"/>
    <property type="match status" value="1"/>
</dbReference>
<evidence type="ECO:0000256" key="3">
    <source>
        <dbReference type="ARBA" id="ARBA00022801"/>
    </source>
</evidence>
<dbReference type="InterPro" id="IPR036034">
    <property type="entry name" value="PDZ_sf"/>
</dbReference>
<dbReference type="Gene3D" id="2.30.42.10">
    <property type="match status" value="1"/>
</dbReference>
<evidence type="ECO:0000313" key="8">
    <source>
        <dbReference type="EMBL" id="MBP1936624.1"/>
    </source>
</evidence>
<dbReference type="GO" id="GO:0004252">
    <property type="term" value="F:serine-type endopeptidase activity"/>
    <property type="evidence" value="ECO:0007669"/>
    <property type="project" value="UniProtKB-EC"/>
</dbReference>
<evidence type="ECO:0000256" key="2">
    <source>
        <dbReference type="ARBA" id="ARBA00022670"/>
    </source>
</evidence>
<dbReference type="EMBL" id="JAGGKP010000002">
    <property type="protein sequence ID" value="MBP1936624.1"/>
    <property type="molecule type" value="Genomic_DNA"/>
</dbReference>
<reference evidence="8 9" key="1">
    <citation type="submission" date="2021-03" db="EMBL/GenBank/DDBJ databases">
        <title>Genomic Encyclopedia of Type Strains, Phase IV (KMG-IV): sequencing the most valuable type-strain genomes for metagenomic binning, comparative biology and taxonomic classification.</title>
        <authorList>
            <person name="Goeker M."/>
        </authorList>
    </citation>
    <scope>NUCLEOTIDE SEQUENCE [LARGE SCALE GENOMIC DNA]</scope>
    <source>
        <strain evidence="8 9">DSM 23491</strain>
    </source>
</reference>
<dbReference type="InterPro" id="IPR029045">
    <property type="entry name" value="ClpP/crotonase-like_dom_sf"/>
</dbReference>
<feature type="domain" description="PDZ" evidence="7">
    <location>
        <begin position="117"/>
        <end position="185"/>
    </location>
</feature>
<dbReference type="SMART" id="SM00245">
    <property type="entry name" value="TSPc"/>
    <property type="match status" value="1"/>
</dbReference>
<dbReference type="SUPFAM" id="SSF52096">
    <property type="entry name" value="ClpP/crotonase"/>
    <property type="match status" value="1"/>
</dbReference>
<keyword evidence="9" id="KW-1185">Reference proteome</keyword>
<dbReference type="Proteomes" id="UP001519273">
    <property type="component" value="Unassembled WGS sequence"/>
</dbReference>
<accession>A0ABS4H267</accession>
<dbReference type="Gene3D" id="1.10.101.10">
    <property type="entry name" value="PGBD-like superfamily/PGBD"/>
    <property type="match status" value="1"/>
</dbReference>
<comment type="similarity">
    <text evidence="1 5">Belongs to the peptidase S41A family.</text>
</comment>
<dbReference type="InterPro" id="IPR041489">
    <property type="entry name" value="PDZ_6"/>
</dbReference>